<dbReference type="eggNOG" id="ENOG502ZWCQ">
    <property type="taxonomic scope" value="Bacteria"/>
</dbReference>
<evidence type="ECO:0000313" key="2">
    <source>
        <dbReference type="Proteomes" id="UP000028630"/>
    </source>
</evidence>
<sequence length="143" mass="16666">MSMNKDGIRLHKSNFYAIGQQIQPMLESGDCYRLIIKPWKDKRSLSQNSLLWMWNSDVASAVNHHSESKLTEEDLHEFLKDMFCPAKPVTVLGETKMVKSTKLLDTEEMTFYLRRIEVWCAERGIKLRIPANSEYHSKGHDHV</sequence>
<protein>
    <recommendedName>
        <fullName evidence="3">NinB family recombinase</fullName>
    </recommendedName>
</protein>
<evidence type="ECO:0000313" key="1">
    <source>
        <dbReference type="EMBL" id="KFC12520.1"/>
    </source>
</evidence>
<keyword evidence="2" id="KW-1185">Reference proteome</keyword>
<name>A0A085AQM5_9ENTR</name>
<accession>A0A085AQM5</accession>
<dbReference type="InterPro" id="IPR036619">
    <property type="entry name" value="NinB_sf"/>
</dbReference>
<organism evidence="1 2">
    <name type="scientific">Trabulsiella guamensis ATCC 49490</name>
    <dbReference type="NCBI Taxonomy" id="1005994"/>
    <lineage>
        <taxon>Bacteria</taxon>
        <taxon>Pseudomonadati</taxon>
        <taxon>Pseudomonadota</taxon>
        <taxon>Gammaproteobacteria</taxon>
        <taxon>Enterobacterales</taxon>
        <taxon>Enterobacteriaceae</taxon>
        <taxon>Trabulsiella</taxon>
    </lineage>
</organism>
<dbReference type="OrthoDB" id="7061352at2"/>
<dbReference type="RefSeq" id="WP_038153641.1">
    <property type="nucleotide sequence ID" value="NZ_JMTB01000017.1"/>
</dbReference>
<dbReference type="AlphaFoldDB" id="A0A085AQM5"/>
<dbReference type="EMBL" id="JMTB01000017">
    <property type="protein sequence ID" value="KFC12520.1"/>
    <property type="molecule type" value="Genomic_DNA"/>
</dbReference>
<dbReference type="NCBIfam" id="NF007281">
    <property type="entry name" value="PRK09741.1"/>
    <property type="match status" value="1"/>
</dbReference>
<proteinExistence type="predicted"/>
<dbReference type="Proteomes" id="UP000028630">
    <property type="component" value="Unassembled WGS sequence"/>
</dbReference>
<gene>
    <name evidence="1" type="ORF">GTGU_00288</name>
</gene>
<dbReference type="SUPFAM" id="SSF103370">
    <property type="entry name" value="NinB"/>
    <property type="match status" value="1"/>
</dbReference>
<dbReference type="Gene3D" id="1.10.3790.10">
    <property type="entry name" value="NinB"/>
    <property type="match status" value="1"/>
</dbReference>
<comment type="caution">
    <text evidence="1">The sequence shown here is derived from an EMBL/GenBank/DDBJ whole genome shotgun (WGS) entry which is preliminary data.</text>
</comment>
<evidence type="ECO:0008006" key="3">
    <source>
        <dbReference type="Google" id="ProtNLM"/>
    </source>
</evidence>
<reference evidence="2" key="1">
    <citation type="submission" date="2014-05" db="EMBL/GenBank/DDBJ databases">
        <title>ATOL: Assembling a taxonomically balanced genome-scale reconstruction of the evolutionary history of the Enterobacteriaceae.</title>
        <authorList>
            <person name="Plunkett G. III"/>
            <person name="Neeno-Eckwall E.C."/>
            <person name="Glasner J.D."/>
            <person name="Perna N.T."/>
        </authorList>
    </citation>
    <scope>NUCLEOTIDE SEQUENCE [LARGE SCALE GENOMIC DNA]</scope>
    <source>
        <strain evidence="2">ATCC 49490</strain>
    </source>
</reference>